<evidence type="ECO:0000256" key="1">
    <source>
        <dbReference type="SAM" id="Phobius"/>
    </source>
</evidence>
<accession>A0ABW0NXF7</accession>
<dbReference type="Proteomes" id="UP001596060">
    <property type="component" value="Unassembled WGS sequence"/>
</dbReference>
<gene>
    <name evidence="2" type="ORF">ACFPN9_07890</name>
</gene>
<keyword evidence="3" id="KW-1185">Reference proteome</keyword>
<proteinExistence type="predicted"/>
<dbReference type="RefSeq" id="WP_377816304.1">
    <property type="nucleotide sequence ID" value="NZ_JBHSLU010000012.1"/>
</dbReference>
<keyword evidence="1" id="KW-0472">Membrane</keyword>
<keyword evidence="1" id="KW-0812">Transmembrane</keyword>
<organism evidence="2 3">
    <name type="scientific">Bosea massiliensis</name>
    <dbReference type="NCBI Taxonomy" id="151419"/>
    <lineage>
        <taxon>Bacteria</taxon>
        <taxon>Pseudomonadati</taxon>
        <taxon>Pseudomonadota</taxon>
        <taxon>Alphaproteobacteria</taxon>
        <taxon>Hyphomicrobiales</taxon>
        <taxon>Boseaceae</taxon>
        <taxon>Bosea</taxon>
    </lineage>
</organism>
<dbReference type="InterPro" id="IPR058159">
    <property type="entry name" value="Phage_holin_10"/>
</dbReference>
<feature type="transmembrane region" description="Helical" evidence="1">
    <location>
        <begin position="12"/>
        <end position="32"/>
    </location>
</feature>
<evidence type="ECO:0008006" key="4">
    <source>
        <dbReference type="Google" id="ProtNLM"/>
    </source>
</evidence>
<evidence type="ECO:0000313" key="2">
    <source>
        <dbReference type="EMBL" id="MFC5505176.1"/>
    </source>
</evidence>
<sequence>MWKLLNDAQFWSLIRTLIQSTGASLAVVGVVHPQTVEQLLGLTASAQILIGAAANIATTIYSLAIRTKAGLVATAAALPEVHEIRTTPEIASAIPDPTVTSG</sequence>
<name>A0ABW0NXF7_9HYPH</name>
<evidence type="ECO:0000313" key="3">
    <source>
        <dbReference type="Proteomes" id="UP001596060"/>
    </source>
</evidence>
<dbReference type="EMBL" id="JBHSLU010000012">
    <property type="protein sequence ID" value="MFC5505176.1"/>
    <property type="molecule type" value="Genomic_DNA"/>
</dbReference>
<protein>
    <recommendedName>
        <fullName evidence="4">Holin</fullName>
    </recommendedName>
</protein>
<keyword evidence="1" id="KW-1133">Transmembrane helix</keyword>
<feature type="transmembrane region" description="Helical" evidence="1">
    <location>
        <begin position="44"/>
        <end position="64"/>
    </location>
</feature>
<comment type="caution">
    <text evidence="2">The sequence shown here is derived from an EMBL/GenBank/DDBJ whole genome shotgun (WGS) entry which is preliminary data.</text>
</comment>
<dbReference type="Pfam" id="PF23987">
    <property type="entry name" value="Phage_holin_10"/>
    <property type="match status" value="1"/>
</dbReference>
<reference evidence="3" key="1">
    <citation type="journal article" date="2019" name="Int. J. Syst. Evol. Microbiol.">
        <title>The Global Catalogue of Microorganisms (GCM) 10K type strain sequencing project: providing services to taxonomists for standard genome sequencing and annotation.</title>
        <authorList>
            <consortium name="The Broad Institute Genomics Platform"/>
            <consortium name="The Broad Institute Genome Sequencing Center for Infectious Disease"/>
            <person name="Wu L."/>
            <person name="Ma J."/>
        </authorList>
    </citation>
    <scope>NUCLEOTIDE SEQUENCE [LARGE SCALE GENOMIC DNA]</scope>
    <source>
        <strain evidence="3">CCUG 43117</strain>
    </source>
</reference>